<dbReference type="EMBL" id="JBHUDY010000002">
    <property type="protein sequence ID" value="MFD1612802.1"/>
    <property type="molecule type" value="Genomic_DNA"/>
</dbReference>
<dbReference type="InterPro" id="IPR014729">
    <property type="entry name" value="Rossmann-like_a/b/a_fold"/>
</dbReference>
<protein>
    <submittedName>
        <fullName evidence="1">Cryptochrome/photolyase family protein</fullName>
    </submittedName>
</protein>
<dbReference type="InterPro" id="IPR052551">
    <property type="entry name" value="UV-DNA_repair_photolyase"/>
</dbReference>
<dbReference type="SUPFAM" id="SSF48173">
    <property type="entry name" value="Cryptochrome/photolyase FAD-binding domain"/>
    <property type="match status" value="1"/>
</dbReference>
<dbReference type="Proteomes" id="UP001597115">
    <property type="component" value="Unassembled WGS sequence"/>
</dbReference>
<dbReference type="Gene3D" id="3.40.50.620">
    <property type="entry name" value="HUPs"/>
    <property type="match status" value="1"/>
</dbReference>
<sequence>MTTLIPVLGDQLSPRISSLQDADPQATVVLMMEVADETRYVRHHRRKLAYILSAMRHHAEALRADGWTVDYVKLDDPAEPSSFTGELARAIERHAPERIVVTEAGEWRVQAMLESWETLFGIPVEIRTDDRFIASHAEFEAWVEDRDGLVMEFFYREQRRKTGLLMTPSGKPEGGRWNFDKENRKPAQVDLFMPEPPRFPADAITRDVIALVEERFPELQGSLEDWDLAVTREDALRAQALFLDHALCRFGDYQDAMVMGAHRMWHSHLSPYINSGLLDPLALAREVEARYRAGKVPLNCAEGFIRQVIGWREFMRGVYWLAGPDYIERNFFGTKRRLPSFYWTGETDMRCLAESIGQTWRYAYAHHIQRLMVTGNFALLIGADPLAVHLWYMEVYLDAYEWVTLPNTLGMSQYGDGGLVGTKPYVSSAAYIDRMSDYCGHCRYDPKQRIGPDACPFNSLYWDFFARNRDRLEDNPRVRNVYRTWDRFDGDVQQAVRAQAAGFLAGLDEAPYGPERDEG</sequence>
<reference evidence="2" key="1">
    <citation type="journal article" date="2019" name="Int. J. Syst. Evol. Microbiol.">
        <title>The Global Catalogue of Microorganisms (GCM) 10K type strain sequencing project: providing services to taxonomists for standard genome sequencing and annotation.</title>
        <authorList>
            <consortium name="The Broad Institute Genomics Platform"/>
            <consortium name="The Broad Institute Genome Sequencing Center for Infectious Disease"/>
            <person name="Wu L."/>
            <person name="Ma J."/>
        </authorList>
    </citation>
    <scope>NUCLEOTIDE SEQUENCE [LARGE SCALE GENOMIC DNA]</scope>
    <source>
        <strain evidence="2">CGMCC 1.16275</strain>
    </source>
</reference>
<name>A0ABW4I6C2_9SPHN</name>
<gene>
    <name evidence="1" type="ORF">ACFSCW_13420</name>
</gene>
<dbReference type="InterPro" id="IPR007357">
    <property type="entry name" value="PhrB-like"/>
</dbReference>
<accession>A0ABW4I6C2</accession>
<dbReference type="PANTHER" id="PTHR38657">
    <property type="entry name" value="SLR1343 PROTEIN"/>
    <property type="match status" value="1"/>
</dbReference>
<dbReference type="Pfam" id="PF04244">
    <property type="entry name" value="DPRP"/>
    <property type="match status" value="1"/>
</dbReference>
<organism evidence="1 2">
    <name type="scientific">Sphingomonas tabacisoli</name>
    <dbReference type="NCBI Taxonomy" id="2249466"/>
    <lineage>
        <taxon>Bacteria</taxon>
        <taxon>Pseudomonadati</taxon>
        <taxon>Pseudomonadota</taxon>
        <taxon>Alphaproteobacteria</taxon>
        <taxon>Sphingomonadales</taxon>
        <taxon>Sphingomonadaceae</taxon>
        <taxon>Sphingomonas</taxon>
    </lineage>
</organism>
<dbReference type="RefSeq" id="WP_380890253.1">
    <property type="nucleotide sequence ID" value="NZ_JBHUDY010000002.1"/>
</dbReference>
<dbReference type="Gene3D" id="1.10.10.1710">
    <property type="entry name" value="Deoxyribodipyrimidine photolyase-related"/>
    <property type="match status" value="1"/>
</dbReference>
<dbReference type="PANTHER" id="PTHR38657:SF1">
    <property type="entry name" value="SLR1343 PROTEIN"/>
    <property type="match status" value="1"/>
</dbReference>
<dbReference type="InterPro" id="IPR036134">
    <property type="entry name" value="Crypto/Photolyase_FAD-like_sf"/>
</dbReference>
<proteinExistence type="predicted"/>
<comment type="caution">
    <text evidence="1">The sequence shown here is derived from an EMBL/GenBank/DDBJ whole genome shotgun (WGS) entry which is preliminary data.</text>
</comment>
<keyword evidence="2" id="KW-1185">Reference proteome</keyword>
<evidence type="ECO:0000313" key="1">
    <source>
        <dbReference type="EMBL" id="MFD1612802.1"/>
    </source>
</evidence>
<dbReference type="Gene3D" id="1.10.579.10">
    <property type="entry name" value="DNA Cyclobutane Dipyrimidine Photolyase, subunit A, domain 3"/>
    <property type="match status" value="1"/>
</dbReference>
<dbReference type="Gene3D" id="1.25.40.80">
    <property type="match status" value="1"/>
</dbReference>
<evidence type="ECO:0000313" key="2">
    <source>
        <dbReference type="Proteomes" id="UP001597115"/>
    </source>
</evidence>